<dbReference type="AlphaFoldDB" id="A0A380TBX0"/>
<organism evidence="2">
    <name type="scientific">metagenome</name>
    <dbReference type="NCBI Taxonomy" id="256318"/>
    <lineage>
        <taxon>unclassified sequences</taxon>
        <taxon>metagenomes</taxon>
    </lineage>
</organism>
<evidence type="ECO:0000313" key="2">
    <source>
        <dbReference type="EMBL" id="SUS05920.1"/>
    </source>
</evidence>
<keyword evidence="1" id="KW-1133">Transmembrane helix</keyword>
<feature type="transmembrane region" description="Helical" evidence="1">
    <location>
        <begin position="101"/>
        <end position="125"/>
    </location>
</feature>
<dbReference type="Pfam" id="PF07103">
    <property type="entry name" value="DUF1365"/>
    <property type="match status" value="1"/>
</dbReference>
<sequence length="263" mass="30199">MTELASALYVGRVVHQRFKPRRHRLRYRVFSLFLDLDELPHLDRRLRLFSYNRPGVLSFRDADHGDGARRPLRLWVEAQLRAAGIADQAARIRLLCYPRMFGYVFNPLSVYFCYGVSGTLIALLYEVNNTFGQRHCYLFPIVDSVTDSGLLEHSCEKKFYVSPFIPMQGSYQFKIYVPARRVTLIINNSDPAGPLLHASFVGRRAPLSDRCLLRSLITHPLMTAKVFAGIHWEALRLWLKGVPLISRSMPPAELVTVVAPERR</sequence>
<dbReference type="EMBL" id="UIDG01000137">
    <property type="protein sequence ID" value="SUS05920.1"/>
    <property type="molecule type" value="Genomic_DNA"/>
</dbReference>
<proteinExistence type="predicted"/>
<name>A0A380TBX0_9ZZZZ</name>
<evidence type="ECO:0008006" key="3">
    <source>
        <dbReference type="Google" id="ProtNLM"/>
    </source>
</evidence>
<protein>
    <recommendedName>
        <fullName evidence="3">DUF1365 domain-containing protein</fullName>
    </recommendedName>
</protein>
<keyword evidence="1" id="KW-0812">Transmembrane</keyword>
<evidence type="ECO:0000256" key="1">
    <source>
        <dbReference type="SAM" id="Phobius"/>
    </source>
</evidence>
<dbReference type="PANTHER" id="PTHR33973:SF4">
    <property type="entry name" value="OS07G0153300 PROTEIN"/>
    <property type="match status" value="1"/>
</dbReference>
<gene>
    <name evidence="2" type="ORF">DF3PB_2210008</name>
</gene>
<reference evidence="2" key="1">
    <citation type="submission" date="2018-07" db="EMBL/GenBank/DDBJ databases">
        <authorList>
            <person name="Quirk P.G."/>
            <person name="Krulwich T.A."/>
        </authorList>
    </citation>
    <scope>NUCLEOTIDE SEQUENCE</scope>
</reference>
<dbReference type="InterPro" id="IPR010775">
    <property type="entry name" value="DUF1365"/>
</dbReference>
<keyword evidence="1" id="KW-0472">Membrane</keyword>
<dbReference type="PANTHER" id="PTHR33973">
    <property type="entry name" value="OS07G0153300 PROTEIN"/>
    <property type="match status" value="1"/>
</dbReference>
<accession>A0A380TBX0</accession>